<evidence type="ECO:0000256" key="4">
    <source>
        <dbReference type="ARBA" id="ARBA00022692"/>
    </source>
</evidence>
<evidence type="ECO:0000313" key="16">
    <source>
        <dbReference type="Proteomes" id="UP000285832"/>
    </source>
</evidence>
<dbReference type="GO" id="GO:0005886">
    <property type="term" value="C:plasma membrane"/>
    <property type="evidence" value="ECO:0007669"/>
    <property type="project" value="UniProtKB-SubCell"/>
</dbReference>
<keyword evidence="9" id="KW-0479">Metal-binding</keyword>
<dbReference type="EMBL" id="QRHG01000027">
    <property type="protein sequence ID" value="RHF58930.1"/>
    <property type="molecule type" value="Genomic_DNA"/>
</dbReference>
<dbReference type="Proteomes" id="UP000285832">
    <property type="component" value="Unassembled WGS sequence"/>
</dbReference>
<dbReference type="InterPro" id="IPR006668">
    <property type="entry name" value="Mg_transptr_MgtE_intracell_dom"/>
</dbReference>
<comment type="caution">
    <text evidence="11">The sequence shown here is derived from an EMBL/GenBank/DDBJ whole genome shotgun (WGS) entry which is preliminary data.</text>
</comment>
<comment type="similarity">
    <text evidence="2 9">Belongs to the SLC41A transporter family.</text>
</comment>
<dbReference type="SMART" id="SM00924">
    <property type="entry name" value="MgtE_N"/>
    <property type="match status" value="1"/>
</dbReference>
<feature type="domain" description="CBS" evidence="10">
    <location>
        <begin position="195"/>
        <end position="251"/>
    </location>
</feature>
<dbReference type="AlphaFoldDB" id="A0A3E4LV38"/>
<keyword evidence="5 9" id="KW-0460">Magnesium</keyword>
<comment type="subunit">
    <text evidence="9">Homodimer.</text>
</comment>
<dbReference type="InterPro" id="IPR046342">
    <property type="entry name" value="CBS_dom_sf"/>
</dbReference>
<evidence type="ECO:0000256" key="1">
    <source>
        <dbReference type="ARBA" id="ARBA00004141"/>
    </source>
</evidence>
<dbReference type="Pfam" id="PF01769">
    <property type="entry name" value="MgtE"/>
    <property type="match status" value="1"/>
</dbReference>
<dbReference type="Pfam" id="PF03448">
    <property type="entry name" value="MgtE_N"/>
    <property type="match status" value="1"/>
</dbReference>
<keyword evidence="6 9" id="KW-1133">Transmembrane helix</keyword>
<evidence type="ECO:0000256" key="6">
    <source>
        <dbReference type="ARBA" id="ARBA00022989"/>
    </source>
</evidence>
<dbReference type="Proteomes" id="UP000260793">
    <property type="component" value="Unassembled WGS sequence"/>
</dbReference>
<feature type="transmembrane region" description="Helical" evidence="9">
    <location>
        <begin position="353"/>
        <end position="373"/>
    </location>
</feature>
<dbReference type="Gene3D" id="1.25.60.10">
    <property type="entry name" value="MgtE N-terminal domain-like"/>
    <property type="match status" value="1"/>
</dbReference>
<comment type="subcellular location">
    <subcellularLocation>
        <location evidence="9">Cell membrane</location>
        <topology evidence="9">Multi-pass membrane protein</topology>
    </subcellularLocation>
    <subcellularLocation>
        <location evidence="1">Membrane</location>
        <topology evidence="1">Multi-pass membrane protein</topology>
    </subcellularLocation>
</comment>
<dbReference type="InterPro" id="IPR006669">
    <property type="entry name" value="MgtE_transporter"/>
</dbReference>
<dbReference type="NCBIfam" id="TIGR00400">
    <property type="entry name" value="mgtE"/>
    <property type="match status" value="1"/>
</dbReference>
<dbReference type="GeneID" id="77334648"/>
<reference evidence="14 15" key="1">
    <citation type="submission" date="2018-08" db="EMBL/GenBank/DDBJ databases">
        <title>A genome reference for cultivated species of the human gut microbiota.</title>
        <authorList>
            <person name="Zou Y."/>
            <person name="Xue W."/>
            <person name="Luo G."/>
        </authorList>
    </citation>
    <scope>NUCLEOTIDE SEQUENCE [LARGE SCALE GENOMIC DNA]</scope>
    <source>
        <strain evidence="13 16">AM09-9</strain>
        <strain evidence="12 15">AM25-1LB</strain>
        <strain evidence="11 14">TF11-7</strain>
    </source>
</reference>
<dbReference type="SMART" id="SM00116">
    <property type="entry name" value="CBS"/>
    <property type="match status" value="2"/>
</dbReference>
<accession>A0A3E4LV38</accession>
<evidence type="ECO:0000256" key="3">
    <source>
        <dbReference type="ARBA" id="ARBA00022448"/>
    </source>
</evidence>
<sequence length="443" mass="49687">MNKEIFIKLLQQRQFKAVRSILDVMNEVDIASLLSKLDDKELALAFRLIPKDKAAEVFSNMDTSMQSYLVEMFTEKELKELLDDLYMDDTVDMLEELPANLVNRILNTVSATDRKMINQLLNYPDDSAGSIMTTEYVDLRDTMTVGQAMAHIKRTGIHKETIYTCYVTERRKLVGIVSAKDLMTTEDDVPIKDLMETEIISVTTHNDQEYVAQLFTKYDLLALPVLDADGLMVGIVTFDDAMDVMVDEATEDITKMAAINPSEKTYFDTSVFQHAMNRIPWLLILMLTSIITGTIITKYENAFAAIPLLVSFIPMLMDTGGNCGSQSATLIIRGIALDEIHFKDLFKVVFKEFRISLIVGAALSIVNGLRILIQYRNPSLALVIAFSLIGTVIMAKMVGCMLPLLAKKVHLDPAIMASPLITTLVDTFSILIYFNIATLLFKL</sequence>
<evidence type="ECO:0000313" key="15">
    <source>
        <dbReference type="Proteomes" id="UP000284902"/>
    </source>
</evidence>
<dbReference type="RefSeq" id="WP_005612746.1">
    <property type="nucleotide sequence ID" value="NZ_CABKOA010000008.1"/>
</dbReference>
<dbReference type="PROSITE" id="PS51371">
    <property type="entry name" value="CBS"/>
    <property type="match status" value="2"/>
</dbReference>
<organism evidence="11 14">
    <name type="scientific">[Ruminococcus] lactaris</name>
    <dbReference type="NCBI Taxonomy" id="46228"/>
    <lineage>
        <taxon>Bacteria</taxon>
        <taxon>Bacillati</taxon>
        <taxon>Bacillota</taxon>
        <taxon>Clostridia</taxon>
        <taxon>Lachnospirales</taxon>
        <taxon>Lachnospiraceae</taxon>
        <taxon>Mediterraneibacter</taxon>
    </lineage>
</organism>
<comment type="function">
    <text evidence="9">Acts as a magnesium transporter.</text>
</comment>
<keyword evidence="4 9" id="KW-0812">Transmembrane</keyword>
<evidence type="ECO:0000256" key="9">
    <source>
        <dbReference type="RuleBase" id="RU362011"/>
    </source>
</evidence>
<dbReference type="InterPro" id="IPR006667">
    <property type="entry name" value="SLC41_membr_dom"/>
</dbReference>
<evidence type="ECO:0000259" key="10">
    <source>
        <dbReference type="PROSITE" id="PS51371"/>
    </source>
</evidence>
<dbReference type="InterPro" id="IPR038076">
    <property type="entry name" value="MgtE_N_sf"/>
</dbReference>
<dbReference type="PANTHER" id="PTHR43773:SF1">
    <property type="entry name" value="MAGNESIUM TRANSPORTER MGTE"/>
    <property type="match status" value="1"/>
</dbReference>
<name>A0A3E4LV38_9FIRM</name>
<comment type="caution">
    <text evidence="9">Lacks conserved residue(s) required for the propagation of feature annotation.</text>
</comment>
<evidence type="ECO:0000256" key="7">
    <source>
        <dbReference type="ARBA" id="ARBA00023136"/>
    </source>
</evidence>
<evidence type="ECO:0000256" key="2">
    <source>
        <dbReference type="ARBA" id="ARBA00009749"/>
    </source>
</evidence>
<keyword evidence="8" id="KW-0129">CBS domain</keyword>
<dbReference type="CDD" id="cd04606">
    <property type="entry name" value="CBS_pair_Mg_transporter"/>
    <property type="match status" value="1"/>
</dbReference>
<evidence type="ECO:0000313" key="12">
    <source>
        <dbReference type="EMBL" id="RHF58930.1"/>
    </source>
</evidence>
<dbReference type="SUPFAM" id="SSF158791">
    <property type="entry name" value="MgtE N-terminal domain-like"/>
    <property type="match status" value="1"/>
</dbReference>
<keyword evidence="9" id="KW-1003">Cell membrane</keyword>
<dbReference type="GO" id="GO:0046872">
    <property type="term" value="F:metal ion binding"/>
    <property type="evidence" value="ECO:0007669"/>
    <property type="project" value="UniProtKB-KW"/>
</dbReference>
<dbReference type="InterPro" id="IPR000644">
    <property type="entry name" value="CBS_dom"/>
</dbReference>
<dbReference type="Proteomes" id="UP000284902">
    <property type="component" value="Unassembled WGS sequence"/>
</dbReference>
<evidence type="ECO:0000256" key="8">
    <source>
        <dbReference type="PROSITE-ProRule" id="PRU00703"/>
    </source>
</evidence>
<evidence type="ECO:0000256" key="5">
    <source>
        <dbReference type="ARBA" id="ARBA00022842"/>
    </source>
</evidence>
<dbReference type="Pfam" id="PF00571">
    <property type="entry name" value="CBS"/>
    <property type="match status" value="2"/>
</dbReference>
<dbReference type="SUPFAM" id="SSF54631">
    <property type="entry name" value="CBS-domain pair"/>
    <property type="match status" value="1"/>
</dbReference>
<evidence type="ECO:0000313" key="13">
    <source>
        <dbReference type="EMBL" id="RHJ62881.1"/>
    </source>
</evidence>
<evidence type="ECO:0000313" key="11">
    <source>
        <dbReference type="EMBL" id="RGK41234.1"/>
    </source>
</evidence>
<gene>
    <name evidence="11" type="primary">mgtE</name>
    <name evidence="13" type="ORF">DW116_04275</name>
    <name evidence="12" type="ORF">DW672_10055</name>
    <name evidence="11" type="ORF">DXD17_05245</name>
</gene>
<protein>
    <recommendedName>
        <fullName evidence="9">Magnesium transporter MgtE</fullName>
    </recommendedName>
</protein>
<dbReference type="EMBL" id="QSQN01000010">
    <property type="protein sequence ID" value="RGK41234.1"/>
    <property type="molecule type" value="Genomic_DNA"/>
</dbReference>
<dbReference type="SUPFAM" id="SSF161093">
    <property type="entry name" value="MgtE membrane domain-like"/>
    <property type="match status" value="1"/>
</dbReference>
<keyword evidence="7 9" id="KW-0472">Membrane</keyword>
<dbReference type="Gene3D" id="3.10.580.10">
    <property type="entry name" value="CBS-domain"/>
    <property type="match status" value="1"/>
</dbReference>
<keyword evidence="3 9" id="KW-0813">Transport</keyword>
<feature type="transmembrane region" description="Helical" evidence="9">
    <location>
        <begin position="380"/>
        <end position="405"/>
    </location>
</feature>
<dbReference type="GO" id="GO:0015095">
    <property type="term" value="F:magnesium ion transmembrane transporter activity"/>
    <property type="evidence" value="ECO:0007669"/>
    <property type="project" value="UniProtKB-UniRule"/>
</dbReference>
<feature type="domain" description="CBS" evidence="10">
    <location>
        <begin position="132"/>
        <end position="194"/>
    </location>
</feature>
<evidence type="ECO:0000313" key="14">
    <source>
        <dbReference type="Proteomes" id="UP000260793"/>
    </source>
</evidence>
<dbReference type="PANTHER" id="PTHR43773">
    <property type="entry name" value="MAGNESIUM TRANSPORTER MGTE"/>
    <property type="match status" value="1"/>
</dbReference>
<dbReference type="Gene3D" id="1.10.357.20">
    <property type="entry name" value="SLC41 divalent cation transporters, integral membrane domain"/>
    <property type="match status" value="1"/>
</dbReference>
<feature type="transmembrane region" description="Helical" evidence="9">
    <location>
        <begin position="417"/>
        <end position="441"/>
    </location>
</feature>
<proteinExistence type="inferred from homology"/>
<dbReference type="InterPro" id="IPR036739">
    <property type="entry name" value="SLC41_membr_dom_sf"/>
</dbReference>
<dbReference type="EMBL" id="QRMI01000007">
    <property type="protein sequence ID" value="RHJ62881.1"/>
    <property type="molecule type" value="Genomic_DNA"/>
</dbReference>